<accession>A0A542XXF6</accession>
<dbReference type="SUPFAM" id="SSF51215">
    <property type="entry name" value="Regulatory protein AraC"/>
    <property type="match status" value="1"/>
</dbReference>
<proteinExistence type="predicted"/>
<protein>
    <submittedName>
        <fullName evidence="5">AraC family transcriptional regulator</fullName>
    </submittedName>
</protein>
<evidence type="ECO:0000256" key="2">
    <source>
        <dbReference type="ARBA" id="ARBA00023125"/>
    </source>
</evidence>
<keyword evidence="3" id="KW-0804">Transcription</keyword>
<dbReference type="Proteomes" id="UP000319094">
    <property type="component" value="Unassembled WGS sequence"/>
</dbReference>
<evidence type="ECO:0000256" key="1">
    <source>
        <dbReference type="ARBA" id="ARBA00023015"/>
    </source>
</evidence>
<dbReference type="Gene3D" id="1.10.10.60">
    <property type="entry name" value="Homeodomain-like"/>
    <property type="match status" value="1"/>
</dbReference>
<dbReference type="InterPro" id="IPR037923">
    <property type="entry name" value="HTH-like"/>
</dbReference>
<reference evidence="5 6" key="1">
    <citation type="submission" date="2019-06" db="EMBL/GenBank/DDBJ databases">
        <title>Sequencing the genomes of 1000 actinobacteria strains.</title>
        <authorList>
            <person name="Klenk H.-P."/>
        </authorList>
    </citation>
    <scope>NUCLEOTIDE SEQUENCE [LARGE SCALE GENOMIC DNA]</scope>
    <source>
        <strain evidence="5 6">DSM 8803</strain>
    </source>
</reference>
<dbReference type="InterPro" id="IPR009057">
    <property type="entry name" value="Homeodomain-like_sf"/>
</dbReference>
<evidence type="ECO:0000313" key="5">
    <source>
        <dbReference type="EMBL" id="TQL40514.1"/>
    </source>
</evidence>
<gene>
    <name evidence="5" type="ORF">FB468_3035</name>
</gene>
<dbReference type="AlphaFoldDB" id="A0A542XXF6"/>
<dbReference type="SUPFAM" id="SSF46689">
    <property type="entry name" value="Homeodomain-like"/>
    <property type="match status" value="1"/>
</dbReference>
<dbReference type="GO" id="GO:0043565">
    <property type="term" value="F:sequence-specific DNA binding"/>
    <property type="evidence" value="ECO:0007669"/>
    <property type="project" value="InterPro"/>
</dbReference>
<keyword evidence="1" id="KW-0805">Transcription regulation</keyword>
<sequence>MRGPSVAIPVHGIDTNAGATRGELLTVERVTDATSHGVPHRHSFTQVVFVEAGSGAILADFTRSALSPGDIHVLAPGQVHAWADLSGLEATAAMFSERELDRAGPLPDPIRELLLFGAASIPTSPPARGRIRTLLRALGEAGSIESGRHLVLALLWECTHALRDFPAGASGGSSPLAHEFMRLAMHEPRADRTVAACAAALAVTPGYLAEHLAREVGTSPGQLLRVALAREAQRQLSGTELTVSQIAETLGFSAASYFARFFRREVGC</sequence>
<evidence type="ECO:0000259" key="4">
    <source>
        <dbReference type="PROSITE" id="PS01124"/>
    </source>
</evidence>
<evidence type="ECO:0000313" key="6">
    <source>
        <dbReference type="Proteomes" id="UP000319094"/>
    </source>
</evidence>
<dbReference type="PANTHER" id="PTHR46796">
    <property type="entry name" value="HTH-TYPE TRANSCRIPTIONAL ACTIVATOR RHAS-RELATED"/>
    <property type="match status" value="1"/>
</dbReference>
<dbReference type="InterPro" id="IPR018060">
    <property type="entry name" value="HTH_AraC"/>
</dbReference>
<keyword evidence="6" id="KW-1185">Reference proteome</keyword>
<dbReference type="InterPro" id="IPR003313">
    <property type="entry name" value="AraC-bd"/>
</dbReference>
<evidence type="ECO:0000256" key="3">
    <source>
        <dbReference type="ARBA" id="ARBA00023163"/>
    </source>
</evidence>
<dbReference type="SMART" id="SM00342">
    <property type="entry name" value="HTH_ARAC"/>
    <property type="match status" value="1"/>
</dbReference>
<dbReference type="GO" id="GO:0003700">
    <property type="term" value="F:DNA-binding transcription factor activity"/>
    <property type="evidence" value="ECO:0007669"/>
    <property type="project" value="InterPro"/>
</dbReference>
<dbReference type="Pfam" id="PF02311">
    <property type="entry name" value="AraC_binding"/>
    <property type="match status" value="1"/>
</dbReference>
<dbReference type="OrthoDB" id="9799345at2"/>
<name>A0A542XXF6_9MICO</name>
<comment type="caution">
    <text evidence="5">The sequence shown here is derived from an EMBL/GenBank/DDBJ whole genome shotgun (WGS) entry which is preliminary data.</text>
</comment>
<keyword evidence="2" id="KW-0238">DNA-binding</keyword>
<dbReference type="InterPro" id="IPR014710">
    <property type="entry name" value="RmlC-like_jellyroll"/>
</dbReference>
<dbReference type="EMBL" id="VFON01000002">
    <property type="protein sequence ID" value="TQL40514.1"/>
    <property type="molecule type" value="Genomic_DNA"/>
</dbReference>
<dbReference type="Gene3D" id="2.60.120.10">
    <property type="entry name" value="Jelly Rolls"/>
    <property type="match status" value="1"/>
</dbReference>
<dbReference type="InterPro" id="IPR050204">
    <property type="entry name" value="AraC_XylS_family_regulators"/>
</dbReference>
<dbReference type="Pfam" id="PF12833">
    <property type="entry name" value="HTH_18"/>
    <property type="match status" value="1"/>
</dbReference>
<feature type="domain" description="HTH araC/xylS-type" evidence="4">
    <location>
        <begin position="175"/>
        <end position="268"/>
    </location>
</feature>
<dbReference type="RefSeq" id="WP_141888486.1">
    <property type="nucleotide sequence ID" value="NZ_BAAAUY010000023.1"/>
</dbReference>
<dbReference type="PROSITE" id="PS01124">
    <property type="entry name" value="HTH_ARAC_FAMILY_2"/>
    <property type="match status" value="1"/>
</dbReference>
<organism evidence="5 6">
    <name type="scientific">Leucobacter komagatae</name>
    <dbReference type="NCBI Taxonomy" id="55969"/>
    <lineage>
        <taxon>Bacteria</taxon>
        <taxon>Bacillati</taxon>
        <taxon>Actinomycetota</taxon>
        <taxon>Actinomycetes</taxon>
        <taxon>Micrococcales</taxon>
        <taxon>Microbacteriaceae</taxon>
        <taxon>Leucobacter</taxon>
    </lineage>
</organism>